<dbReference type="Proteomes" id="UP000203589">
    <property type="component" value="Chromosome"/>
</dbReference>
<feature type="domain" description="Bacteriophage Mx8 p63 C-terminal" evidence="1">
    <location>
        <begin position="108"/>
        <end position="194"/>
    </location>
</feature>
<dbReference type="InterPro" id="IPR018874">
    <property type="entry name" value="Phage_Mx8_p63_C"/>
</dbReference>
<sequence length="243" mass="27986">MTASRILLPKRTLSPYVSKELRDVTKEPLLFRTDKGALAYGYDATVLADICEAILSARSNDALSKQQKHIAEKAEILVRAFARVGIVALVDEATGFQTDRGHDALRLLLERYIADGLQKWIHTFPDSFFAELDRLYDNAPTSARSRPQYYSRFINKYVYDPIEHGYVKAELDKLNITDEGKRRARFHQWLTSEGRTILTRQIGKVEGMMEMCSDIEQFKEMVKRRKAVTVAPYLFDEMNKIIE</sequence>
<dbReference type="AlphaFoldDB" id="A0A222E2G1"/>
<gene>
    <name evidence="2" type="ORF">ANTHELSMS3_01674</name>
</gene>
<name>A0A222E2G1_9RHOB</name>
<dbReference type="KEGG" id="aht:ANTHELSMS3_01674"/>
<evidence type="ECO:0000259" key="1">
    <source>
        <dbReference type="Pfam" id="PF10546"/>
    </source>
</evidence>
<evidence type="ECO:0000313" key="3">
    <source>
        <dbReference type="Proteomes" id="UP000203589"/>
    </source>
</evidence>
<protein>
    <submittedName>
        <fullName evidence="2">P63C domain protein</fullName>
    </submittedName>
</protein>
<proteinExistence type="predicted"/>
<reference evidence="2 3" key="1">
    <citation type="submission" date="2017-07" db="EMBL/GenBank/DDBJ databases">
        <title>Genome Sequence of Antarctobacter heliothermus Strain SMS3 Isolated from a culture of the Diatom Skeletonema marinoi.</title>
        <authorList>
            <person name="Topel M."/>
            <person name="Pinder M.I.M."/>
            <person name="Johansson O.N."/>
            <person name="Kourtchenko O."/>
            <person name="Godhe A."/>
            <person name="Clarke A.K."/>
        </authorList>
    </citation>
    <scope>NUCLEOTIDE SEQUENCE [LARGE SCALE GENOMIC DNA]</scope>
    <source>
        <strain evidence="2 3">SMS3</strain>
    </source>
</reference>
<keyword evidence="3" id="KW-1185">Reference proteome</keyword>
<accession>A0A222E2G1</accession>
<dbReference type="RefSeq" id="WP_094034452.1">
    <property type="nucleotide sequence ID" value="NZ_CP022540.1"/>
</dbReference>
<dbReference type="EMBL" id="CP022540">
    <property type="protein sequence ID" value="ASP20366.1"/>
    <property type="molecule type" value="Genomic_DNA"/>
</dbReference>
<dbReference type="Pfam" id="PF10546">
    <property type="entry name" value="P63C"/>
    <property type="match status" value="1"/>
</dbReference>
<dbReference type="OrthoDB" id="4762429at2"/>
<evidence type="ECO:0000313" key="2">
    <source>
        <dbReference type="EMBL" id="ASP20366.1"/>
    </source>
</evidence>
<organism evidence="2 3">
    <name type="scientific">Antarctobacter heliothermus</name>
    <dbReference type="NCBI Taxonomy" id="74033"/>
    <lineage>
        <taxon>Bacteria</taxon>
        <taxon>Pseudomonadati</taxon>
        <taxon>Pseudomonadota</taxon>
        <taxon>Alphaproteobacteria</taxon>
        <taxon>Rhodobacterales</taxon>
        <taxon>Roseobacteraceae</taxon>
        <taxon>Antarctobacter</taxon>
    </lineage>
</organism>